<evidence type="ECO:0000256" key="5">
    <source>
        <dbReference type="ARBA" id="ARBA00022655"/>
    </source>
</evidence>
<name>A0A6J6IMD8_9ZZZZ</name>
<evidence type="ECO:0000256" key="8">
    <source>
        <dbReference type="ARBA" id="ARBA00048258"/>
    </source>
</evidence>
<dbReference type="EC" id="6.3.2.1" evidence="3"/>
<keyword evidence="7" id="KW-0067">ATP-binding</keyword>
<protein>
    <recommendedName>
        <fullName evidence="3">pantoate--beta-alanine ligase (AMP-forming)</fullName>
        <ecNumber evidence="3">6.3.2.1</ecNumber>
    </recommendedName>
</protein>
<dbReference type="HAMAP" id="MF_00158">
    <property type="entry name" value="PanC"/>
    <property type="match status" value="1"/>
</dbReference>
<evidence type="ECO:0000256" key="6">
    <source>
        <dbReference type="ARBA" id="ARBA00022741"/>
    </source>
</evidence>
<dbReference type="AlphaFoldDB" id="A0A6J6IMD8"/>
<evidence type="ECO:0000256" key="2">
    <source>
        <dbReference type="ARBA" id="ARBA00009256"/>
    </source>
</evidence>
<dbReference type="PANTHER" id="PTHR21299">
    <property type="entry name" value="CYTIDYLATE KINASE/PANTOATE-BETA-ALANINE LIGASE"/>
    <property type="match status" value="1"/>
</dbReference>
<evidence type="ECO:0000256" key="1">
    <source>
        <dbReference type="ARBA" id="ARBA00004990"/>
    </source>
</evidence>
<dbReference type="UniPathway" id="UPA00028">
    <property type="reaction ID" value="UER00005"/>
</dbReference>
<dbReference type="Pfam" id="PF02569">
    <property type="entry name" value="Pantoate_ligase"/>
    <property type="match status" value="1"/>
</dbReference>
<dbReference type="SUPFAM" id="SSF52374">
    <property type="entry name" value="Nucleotidylyl transferase"/>
    <property type="match status" value="1"/>
</dbReference>
<comment type="catalytic activity">
    <reaction evidence="8">
        <text>(R)-pantoate + beta-alanine + ATP = (R)-pantothenate + AMP + diphosphate + H(+)</text>
        <dbReference type="Rhea" id="RHEA:10912"/>
        <dbReference type="ChEBI" id="CHEBI:15378"/>
        <dbReference type="ChEBI" id="CHEBI:15980"/>
        <dbReference type="ChEBI" id="CHEBI:29032"/>
        <dbReference type="ChEBI" id="CHEBI:30616"/>
        <dbReference type="ChEBI" id="CHEBI:33019"/>
        <dbReference type="ChEBI" id="CHEBI:57966"/>
        <dbReference type="ChEBI" id="CHEBI:456215"/>
        <dbReference type="EC" id="6.3.2.1"/>
    </reaction>
</comment>
<dbReference type="Gene3D" id="3.40.50.620">
    <property type="entry name" value="HUPs"/>
    <property type="match status" value="1"/>
</dbReference>
<dbReference type="InterPro" id="IPR042176">
    <property type="entry name" value="Pantoate_ligase_C"/>
</dbReference>
<proteinExistence type="inferred from homology"/>
<dbReference type="InterPro" id="IPR003721">
    <property type="entry name" value="Pantoate_ligase"/>
</dbReference>
<keyword evidence="5" id="KW-0566">Pantothenate biosynthesis</keyword>
<dbReference type="NCBIfam" id="TIGR00018">
    <property type="entry name" value="panC"/>
    <property type="match status" value="1"/>
</dbReference>
<dbReference type="InterPro" id="IPR014729">
    <property type="entry name" value="Rossmann-like_a/b/a_fold"/>
</dbReference>
<comment type="similarity">
    <text evidence="2">Belongs to the pantothenate synthetase family.</text>
</comment>
<dbReference type="PANTHER" id="PTHR21299:SF1">
    <property type="entry name" value="PANTOATE--BETA-ALANINE LIGASE"/>
    <property type="match status" value="1"/>
</dbReference>
<dbReference type="GO" id="GO:0004592">
    <property type="term" value="F:pantoate-beta-alanine ligase activity"/>
    <property type="evidence" value="ECO:0007669"/>
    <property type="project" value="UniProtKB-EC"/>
</dbReference>
<comment type="pathway">
    <text evidence="1">Cofactor biosynthesis; (R)-pantothenate biosynthesis; (R)-pantothenate from (R)-pantoate and beta-alanine: step 1/1.</text>
</comment>
<organism evidence="9">
    <name type="scientific">freshwater metagenome</name>
    <dbReference type="NCBI Taxonomy" id="449393"/>
    <lineage>
        <taxon>unclassified sequences</taxon>
        <taxon>metagenomes</taxon>
        <taxon>ecological metagenomes</taxon>
    </lineage>
</organism>
<evidence type="ECO:0000256" key="3">
    <source>
        <dbReference type="ARBA" id="ARBA00012219"/>
    </source>
</evidence>
<dbReference type="Gene3D" id="3.30.1300.10">
    <property type="entry name" value="Pantoate-beta-alanine ligase, C-terminal domain"/>
    <property type="match status" value="1"/>
</dbReference>
<evidence type="ECO:0000256" key="4">
    <source>
        <dbReference type="ARBA" id="ARBA00022598"/>
    </source>
</evidence>
<evidence type="ECO:0000256" key="7">
    <source>
        <dbReference type="ARBA" id="ARBA00022840"/>
    </source>
</evidence>
<accession>A0A6J6IMD8</accession>
<dbReference type="GO" id="GO:0005524">
    <property type="term" value="F:ATP binding"/>
    <property type="evidence" value="ECO:0007669"/>
    <property type="project" value="UniProtKB-KW"/>
</dbReference>
<reference evidence="9" key="1">
    <citation type="submission" date="2020-05" db="EMBL/GenBank/DDBJ databases">
        <authorList>
            <person name="Chiriac C."/>
            <person name="Salcher M."/>
            <person name="Ghai R."/>
            <person name="Kavagutti S V."/>
        </authorList>
    </citation>
    <scope>NUCLEOTIDE SEQUENCE</scope>
</reference>
<evidence type="ECO:0000313" key="9">
    <source>
        <dbReference type="EMBL" id="CAB4625727.1"/>
    </source>
</evidence>
<dbReference type="EMBL" id="CAEZVB010000062">
    <property type="protein sequence ID" value="CAB4625727.1"/>
    <property type="molecule type" value="Genomic_DNA"/>
</dbReference>
<keyword evidence="6" id="KW-0547">Nucleotide-binding</keyword>
<keyword evidence="4" id="KW-0436">Ligase</keyword>
<dbReference type="GO" id="GO:0015940">
    <property type="term" value="P:pantothenate biosynthetic process"/>
    <property type="evidence" value="ECO:0007669"/>
    <property type="project" value="UniProtKB-UniPathway"/>
</dbReference>
<dbReference type="CDD" id="cd00560">
    <property type="entry name" value="PanC"/>
    <property type="match status" value="1"/>
</dbReference>
<gene>
    <name evidence="9" type="ORF">UFOPK1908_01157</name>
</gene>
<sequence length="285" mass="30615">MSSLLVSTHADLLLARGVSHPVAVVMTMGALHEGHASLIRNAREAVGRQGFVIVTNFVNPTQFGAGEDFDRYPRTLDHDLDVSERAGADVMYAPSVEEMYGTDRLDQLGDQVMIDPGALGEILDGVSRPGHFKGMLTIVGKLLHLTAPDYALFGEKDYQQLALITGMVNSLRFPVKIIGVPTVREDDGLAMSSRNRYLSKEERVLAAVVPRAIQVAAEVAAHDGARAGERAGLSILAEHPEFTVDYLVIKNPDLGEPVAGDGRVLVAVRLGATRLIDNIACRVGA</sequence>
<dbReference type="GO" id="GO:0005829">
    <property type="term" value="C:cytosol"/>
    <property type="evidence" value="ECO:0007669"/>
    <property type="project" value="TreeGrafter"/>
</dbReference>